<dbReference type="PANTHER" id="PTHR13847:SF289">
    <property type="entry name" value="GLYCINE OXIDASE"/>
    <property type="match status" value="1"/>
</dbReference>
<evidence type="ECO:0000313" key="3">
    <source>
        <dbReference type="EMBL" id="QTN37364.1"/>
    </source>
</evidence>
<dbReference type="KEGG" id="cact:HZ995_07685"/>
<organism evidence="3 4">
    <name type="scientific">Cognatishimia activa</name>
    <dbReference type="NCBI Taxonomy" id="1715691"/>
    <lineage>
        <taxon>Bacteria</taxon>
        <taxon>Pseudomonadati</taxon>
        <taxon>Pseudomonadota</taxon>
        <taxon>Alphaproteobacteria</taxon>
        <taxon>Rhodobacterales</taxon>
        <taxon>Paracoccaceae</taxon>
        <taxon>Cognatishimia</taxon>
    </lineage>
</organism>
<dbReference type="AlphaFoldDB" id="A0A975ESF3"/>
<dbReference type="SUPFAM" id="SSF51971">
    <property type="entry name" value="Nucleotide-binding domain"/>
    <property type="match status" value="1"/>
</dbReference>
<accession>A0A975ESF3</accession>
<name>A0A975ESF3_9RHOB</name>
<gene>
    <name evidence="3" type="ORF">HZ995_07685</name>
</gene>
<dbReference type="GO" id="GO:0016491">
    <property type="term" value="F:oxidoreductase activity"/>
    <property type="evidence" value="ECO:0007669"/>
    <property type="project" value="UniProtKB-KW"/>
</dbReference>
<dbReference type="InterPro" id="IPR006076">
    <property type="entry name" value="FAD-dep_OxRdtase"/>
</dbReference>
<proteinExistence type="predicted"/>
<dbReference type="Pfam" id="PF01266">
    <property type="entry name" value="DAO"/>
    <property type="match status" value="1"/>
</dbReference>
<evidence type="ECO:0000259" key="2">
    <source>
        <dbReference type="Pfam" id="PF01266"/>
    </source>
</evidence>
<dbReference type="Proteomes" id="UP000665026">
    <property type="component" value="Chromosome"/>
</dbReference>
<feature type="domain" description="FAD dependent oxidoreductase" evidence="2">
    <location>
        <begin position="3"/>
        <end position="326"/>
    </location>
</feature>
<dbReference type="PANTHER" id="PTHR13847">
    <property type="entry name" value="SARCOSINE DEHYDROGENASE-RELATED"/>
    <property type="match status" value="1"/>
</dbReference>
<dbReference type="SUPFAM" id="SSF54373">
    <property type="entry name" value="FAD-linked reductases, C-terminal domain"/>
    <property type="match status" value="1"/>
</dbReference>
<evidence type="ECO:0000256" key="1">
    <source>
        <dbReference type="ARBA" id="ARBA00023002"/>
    </source>
</evidence>
<protein>
    <submittedName>
        <fullName evidence="3">FAD-binding oxidoreductase</fullName>
    </submittedName>
</protein>
<dbReference type="Gene3D" id="3.50.50.60">
    <property type="entry name" value="FAD/NAD(P)-binding domain"/>
    <property type="match status" value="2"/>
</dbReference>
<evidence type="ECO:0000313" key="4">
    <source>
        <dbReference type="Proteomes" id="UP000665026"/>
    </source>
</evidence>
<dbReference type="RefSeq" id="WP_209358072.1">
    <property type="nucleotide sequence ID" value="NZ_CP060010.1"/>
</dbReference>
<sequence>MVDVTVYGAGIFGLSVAWSCVKLGAKVQVIDPNVVAAGSSGGIVGALAPHTPENWNDKKEFQFQSLIMAEDYWADIAEVSGQSPGYARSGRLQPIADQRAHDLALKRQQGAAELWRGKAIWEIKLAADFEDWCPLSPTDFVILDTLSARIHPRQACEALAAALRAKGVEISPDGAPKGHIVWATGWRGLLELSEETERPIGNGVKGQAILLELDRADLPQLFADALHVIPHADGTVAIGSTSERDFEDPNATDAQLEEIYQRVITAVPALRNAPILARWAGVRPRAKSRAPMLGNHPTRAGDFIANGGFKIGFGMAPKAGEVMADLILENRDEIPEGFRPEASL</sequence>
<dbReference type="Gene3D" id="3.30.9.10">
    <property type="entry name" value="D-Amino Acid Oxidase, subunit A, domain 2"/>
    <property type="match status" value="2"/>
</dbReference>
<dbReference type="GO" id="GO:0005737">
    <property type="term" value="C:cytoplasm"/>
    <property type="evidence" value="ECO:0007669"/>
    <property type="project" value="TreeGrafter"/>
</dbReference>
<dbReference type="EMBL" id="CP060010">
    <property type="protein sequence ID" value="QTN37364.1"/>
    <property type="molecule type" value="Genomic_DNA"/>
</dbReference>
<reference evidence="3" key="1">
    <citation type="submission" date="2020-07" db="EMBL/GenBank/DDBJ databases">
        <title>Genome sequences of bacteria associated with the marine, planktonic diatom Thalassiosira profunda strain ECT2AJA-044.</title>
        <authorList>
            <person name="Gargas C.B."/>
            <person name="Roberts W.R."/>
            <person name="Alverson A.J."/>
        </authorList>
    </citation>
    <scope>NUCLEOTIDE SEQUENCE</scope>
    <source>
        <strain evidence="3">ECT2AJA-044</strain>
    </source>
</reference>
<keyword evidence="1" id="KW-0560">Oxidoreductase</keyword>
<dbReference type="InterPro" id="IPR036188">
    <property type="entry name" value="FAD/NAD-bd_sf"/>
</dbReference>